<dbReference type="InterPro" id="IPR011990">
    <property type="entry name" value="TPR-like_helical_dom_sf"/>
</dbReference>
<protein>
    <submittedName>
        <fullName evidence="3">Tetratricopeptide repeat protein</fullName>
    </submittedName>
</protein>
<organism evidence="3 4">
    <name type="scientific">Solihabitans fulvus</name>
    <dbReference type="NCBI Taxonomy" id="1892852"/>
    <lineage>
        <taxon>Bacteria</taxon>
        <taxon>Bacillati</taxon>
        <taxon>Actinomycetota</taxon>
        <taxon>Actinomycetes</taxon>
        <taxon>Pseudonocardiales</taxon>
        <taxon>Pseudonocardiaceae</taxon>
        <taxon>Solihabitans</taxon>
    </lineage>
</organism>
<sequence>MPAWHCGNSPRPICLTNIVPVGSRSTSCCAPTPPSKPPLWTATRTGTPRCTGCWTTTCTPAEPRPCWCIRPSNRSPSTQASPGDTRGTHRRQPGPHLVRGGAPGAARGPGGGRRRGLRHPCLAASLDPADLHCQQSLALDRELGNRLSEAGTLESLGYIHHRLGHHAEAVDCYQQALALCAELGDRYDEAAMHSHLGDVHQAVGNHDAARESWRRAHTILSELRHPDAEQVRAKIDELA</sequence>
<feature type="compositionally biased region" description="Gly residues" evidence="2">
    <location>
        <begin position="101"/>
        <end position="111"/>
    </location>
</feature>
<keyword evidence="1" id="KW-0802">TPR repeat</keyword>
<evidence type="ECO:0000313" key="4">
    <source>
        <dbReference type="Proteomes" id="UP000323454"/>
    </source>
</evidence>
<dbReference type="PANTHER" id="PTHR10098:SF106">
    <property type="entry name" value="TETRATRICOPEPTIDE REPEAT PROTEIN 28-LIKE PROTEIN"/>
    <property type="match status" value="1"/>
</dbReference>
<evidence type="ECO:0000313" key="3">
    <source>
        <dbReference type="EMBL" id="KAA2266600.1"/>
    </source>
</evidence>
<feature type="region of interest" description="Disordered" evidence="2">
    <location>
        <begin position="75"/>
        <end position="118"/>
    </location>
</feature>
<dbReference type="Proteomes" id="UP000323454">
    <property type="component" value="Unassembled WGS sequence"/>
</dbReference>
<dbReference type="AlphaFoldDB" id="A0A5B2XUH8"/>
<keyword evidence="4" id="KW-1185">Reference proteome</keyword>
<dbReference type="Pfam" id="PF13424">
    <property type="entry name" value="TPR_12"/>
    <property type="match status" value="1"/>
</dbReference>
<dbReference type="SMART" id="SM00028">
    <property type="entry name" value="TPR"/>
    <property type="match status" value="2"/>
</dbReference>
<dbReference type="InterPro" id="IPR019734">
    <property type="entry name" value="TPR_rpt"/>
</dbReference>
<dbReference type="EMBL" id="VUOB01000002">
    <property type="protein sequence ID" value="KAA2266600.1"/>
    <property type="molecule type" value="Genomic_DNA"/>
</dbReference>
<dbReference type="PROSITE" id="PS50005">
    <property type="entry name" value="TPR"/>
    <property type="match status" value="1"/>
</dbReference>
<dbReference type="OrthoDB" id="4507225at2"/>
<dbReference type="PANTHER" id="PTHR10098">
    <property type="entry name" value="RAPSYN-RELATED"/>
    <property type="match status" value="1"/>
</dbReference>
<evidence type="ECO:0000256" key="1">
    <source>
        <dbReference type="PROSITE-ProRule" id="PRU00339"/>
    </source>
</evidence>
<dbReference type="Gene3D" id="1.25.40.10">
    <property type="entry name" value="Tetratricopeptide repeat domain"/>
    <property type="match status" value="1"/>
</dbReference>
<evidence type="ECO:0000256" key="2">
    <source>
        <dbReference type="SAM" id="MobiDB-lite"/>
    </source>
</evidence>
<dbReference type="SUPFAM" id="SSF48452">
    <property type="entry name" value="TPR-like"/>
    <property type="match status" value="1"/>
</dbReference>
<accession>A0A5B2XUH8</accession>
<reference evidence="3 4" key="1">
    <citation type="submission" date="2019-09" db="EMBL/GenBank/DDBJ databases">
        <title>Goodfellowia gen. nov., a new genus of the Pseudonocardineae related to Actinoalloteichus, containing Goodfellowia coeruleoviolacea gen. nov., comb. nov. gen. nov., comb. nov.</title>
        <authorList>
            <person name="Labeda D."/>
        </authorList>
    </citation>
    <scope>NUCLEOTIDE SEQUENCE [LARGE SCALE GENOMIC DNA]</scope>
    <source>
        <strain evidence="3 4">AN110305</strain>
    </source>
</reference>
<feature type="repeat" description="TPR" evidence="1">
    <location>
        <begin position="150"/>
        <end position="183"/>
    </location>
</feature>
<comment type="caution">
    <text evidence="3">The sequence shown here is derived from an EMBL/GenBank/DDBJ whole genome shotgun (WGS) entry which is preliminary data.</text>
</comment>
<gene>
    <name evidence="3" type="ORF">F0L68_02360</name>
</gene>
<proteinExistence type="predicted"/>
<name>A0A5B2XUH8_9PSEU</name>
<reference evidence="3 4" key="2">
    <citation type="submission" date="2019-09" db="EMBL/GenBank/DDBJ databases">
        <authorList>
            <person name="Jin C."/>
        </authorList>
    </citation>
    <scope>NUCLEOTIDE SEQUENCE [LARGE SCALE GENOMIC DNA]</scope>
    <source>
        <strain evidence="3 4">AN110305</strain>
    </source>
</reference>